<name>A0A934V9D6_9PSEU</name>
<gene>
    <name evidence="2" type="ORF">JHE00_33300</name>
</gene>
<keyword evidence="3" id="KW-1185">Reference proteome</keyword>
<dbReference type="SUPFAM" id="SSF82607">
    <property type="entry name" value="YbaB-like"/>
    <property type="match status" value="1"/>
</dbReference>
<dbReference type="AlphaFoldDB" id="A0A934V9D6"/>
<dbReference type="Pfam" id="PF02575">
    <property type="entry name" value="YbaB_DNA_bd"/>
    <property type="match status" value="1"/>
</dbReference>
<dbReference type="InterPro" id="IPR036894">
    <property type="entry name" value="YbaB-like_sf"/>
</dbReference>
<reference evidence="2" key="1">
    <citation type="submission" date="2020-12" db="EMBL/GenBank/DDBJ databases">
        <title>Prauserella sp. ASG 168, a novel actinomycete isolated from cave rock.</title>
        <authorList>
            <person name="Suriyachadkun C."/>
        </authorList>
    </citation>
    <scope>NUCLEOTIDE SEQUENCE</scope>
    <source>
        <strain evidence="2">ASG 168</strain>
    </source>
</reference>
<comment type="caution">
    <text evidence="2">The sequence shown here is derived from an EMBL/GenBank/DDBJ whole genome shotgun (WGS) entry which is preliminary data.</text>
</comment>
<feature type="region of interest" description="Disordered" evidence="1">
    <location>
        <begin position="110"/>
        <end position="167"/>
    </location>
</feature>
<dbReference type="GO" id="GO:0003677">
    <property type="term" value="F:DNA binding"/>
    <property type="evidence" value="ECO:0007669"/>
    <property type="project" value="InterPro"/>
</dbReference>
<feature type="compositionally biased region" description="Basic and acidic residues" evidence="1">
    <location>
        <begin position="126"/>
        <end position="148"/>
    </location>
</feature>
<dbReference type="InterPro" id="IPR004401">
    <property type="entry name" value="YbaB/EbfC"/>
</dbReference>
<accession>A0A934V9D6</accession>
<proteinExistence type="predicted"/>
<evidence type="ECO:0000256" key="1">
    <source>
        <dbReference type="SAM" id="MobiDB-lite"/>
    </source>
</evidence>
<organism evidence="2 3">
    <name type="scientific">Prauserella cavernicola</name>
    <dbReference type="NCBI Taxonomy" id="2800127"/>
    <lineage>
        <taxon>Bacteria</taxon>
        <taxon>Bacillati</taxon>
        <taxon>Actinomycetota</taxon>
        <taxon>Actinomycetes</taxon>
        <taxon>Pseudonocardiales</taxon>
        <taxon>Pseudonocardiaceae</taxon>
        <taxon>Prauserella</taxon>
    </lineage>
</organism>
<dbReference type="Gene3D" id="3.30.1310.10">
    <property type="entry name" value="Nucleoid-associated protein YbaB-like domain"/>
    <property type="match status" value="1"/>
</dbReference>
<dbReference type="EMBL" id="JAENJH010000015">
    <property type="protein sequence ID" value="MBK1789235.1"/>
    <property type="molecule type" value="Genomic_DNA"/>
</dbReference>
<protein>
    <submittedName>
        <fullName evidence="2">YbaB/EbfC family nucleoid-associated protein</fullName>
    </submittedName>
</protein>
<dbReference type="RefSeq" id="WP_200325982.1">
    <property type="nucleotide sequence ID" value="NZ_JAENJH010000015.1"/>
</dbReference>
<dbReference type="Proteomes" id="UP000635245">
    <property type="component" value="Unassembled WGS sequence"/>
</dbReference>
<evidence type="ECO:0000313" key="3">
    <source>
        <dbReference type="Proteomes" id="UP000635245"/>
    </source>
</evidence>
<evidence type="ECO:0000313" key="2">
    <source>
        <dbReference type="EMBL" id="MBK1789235.1"/>
    </source>
</evidence>
<sequence>MTEPTTKQLIGQAYARQDALAQVESLMAKATGTAHDLDGTIRLTVDARGKLLDLRLSPSAANWGPDRLGSLIVEVAQVAMQEATQAGYNQVALLLGEDMTYLIEQLSGAPAPARAANDDTGLTVEEFQRRRAERLGERRPHREERAEDPGDGYDLDTFDPASLRSDR</sequence>